<comment type="caution">
    <text evidence="4">The sequence shown here is derived from an EMBL/GenBank/DDBJ whole genome shotgun (WGS) entry which is preliminary data.</text>
</comment>
<dbReference type="EMBL" id="BKAU01000004">
    <property type="protein sequence ID" value="GEP97375.1"/>
    <property type="molecule type" value="Genomic_DNA"/>
</dbReference>
<dbReference type="InterPro" id="IPR005084">
    <property type="entry name" value="CBM6"/>
</dbReference>
<dbReference type="Pfam" id="PF02469">
    <property type="entry name" value="Fasciclin"/>
    <property type="match status" value="1"/>
</dbReference>
<dbReference type="InterPro" id="IPR000782">
    <property type="entry name" value="FAS1_domain"/>
</dbReference>
<dbReference type="RefSeq" id="WP_186831134.1">
    <property type="nucleotide sequence ID" value="NZ_BKAU01000004.1"/>
</dbReference>
<dbReference type="SUPFAM" id="SSF82153">
    <property type="entry name" value="FAS1 domain"/>
    <property type="match status" value="1"/>
</dbReference>
<protein>
    <recommendedName>
        <fullName evidence="6">CBM6 domain-containing protein</fullName>
    </recommendedName>
</protein>
<dbReference type="AlphaFoldDB" id="A0A512RNU9"/>
<dbReference type="InterPro" id="IPR006584">
    <property type="entry name" value="Cellulose-bd_IV"/>
</dbReference>
<evidence type="ECO:0000259" key="3">
    <source>
        <dbReference type="PROSITE" id="PS51175"/>
    </source>
</evidence>
<dbReference type="CDD" id="cd04080">
    <property type="entry name" value="CBM6_cellulase-like"/>
    <property type="match status" value="2"/>
</dbReference>
<organism evidence="4 5">
    <name type="scientific">Chitinophaga cymbidii</name>
    <dbReference type="NCBI Taxonomy" id="1096750"/>
    <lineage>
        <taxon>Bacteria</taxon>
        <taxon>Pseudomonadati</taxon>
        <taxon>Bacteroidota</taxon>
        <taxon>Chitinophagia</taxon>
        <taxon>Chitinophagales</taxon>
        <taxon>Chitinophagaceae</taxon>
        <taxon>Chitinophaga</taxon>
    </lineage>
</organism>
<evidence type="ECO:0000259" key="2">
    <source>
        <dbReference type="PROSITE" id="PS50213"/>
    </source>
</evidence>
<dbReference type="Proteomes" id="UP000321436">
    <property type="component" value="Unassembled WGS sequence"/>
</dbReference>
<dbReference type="PROSITE" id="PS50213">
    <property type="entry name" value="FAS1"/>
    <property type="match status" value="1"/>
</dbReference>
<gene>
    <name evidence="4" type="ORF">CCY01nite_36350</name>
</gene>
<keyword evidence="5" id="KW-1185">Reference proteome</keyword>
<evidence type="ECO:0000256" key="1">
    <source>
        <dbReference type="ARBA" id="ARBA00022729"/>
    </source>
</evidence>
<feature type="domain" description="CBM6" evidence="3">
    <location>
        <begin position="244"/>
        <end position="369"/>
    </location>
</feature>
<dbReference type="PROSITE" id="PS51175">
    <property type="entry name" value="CBM6"/>
    <property type="match status" value="2"/>
</dbReference>
<evidence type="ECO:0000313" key="4">
    <source>
        <dbReference type="EMBL" id="GEP97375.1"/>
    </source>
</evidence>
<dbReference type="Gene3D" id="2.30.180.10">
    <property type="entry name" value="FAS1 domain"/>
    <property type="match status" value="1"/>
</dbReference>
<sequence length="523" mass="59322">MRNITMLAGLLVLLTYLGCKKDKGFYAYENQLKSYDGNIYDFLKEQHQYDSFLLAVDRVNLGDSLRDGAYTVFAPADASFKQAVDNMNTLRDLQERPLMHIGTVPVEQLDSLVSRYIVRGVIRADSMLFQDGLTMPAIRYGYLMHGKLNYADAEGHVKGGPGVIRYSDTKGVIYTNRWSSANTMAIDIRTTNGFVNILEKDHMFGFDEFIRRMNPTNSTPYNEYPFYVPGVIGLEQYDRGGPRVAYQDHSRDNYGGKRPTEWVDVTNAEENGMKVGWTEADEWLKYTVDITETGEYYFTLRYGSPNDNGRIHLELDDQPIVGSFLLMPSSGGFNRFQDITTTIHLTAGKHVLKLYEDFANYDLRFIKFLPKDRPLPIPGTITLEDFIPGGEGIGYHDNNTGNNGGKYRPNEGVDIDLTRNEGGGYHIGWMDTGEWMKYSVDVKNTGFYNIYVRTGTPNNNRKFRIEFNGENKTGTVVIPNTGDYSNWGTTVTTVHLEKGPQEMVFFVEDGGYDTKDITIRPLN</sequence>
<dbReference type="Pfam" id="PF03422">
    <property type="entry name" value="CBM_6"/>
    <property type="match status" value="2"/>
</dbReference>
<keyword evidence="1" id="KW-0732">Signal</keyword>
<feature type="domain" description="FAS1" evidence="2">
    <location>
        <begin position="36"/>
        <end position="202"/>
    </location>
</feature>
<dbReference type="GO" id="GO:0030246">
    <property type="term" value="F:carbohydrate binding"/>
    <property type="evidence" value="ECO:0007669"/>
    <property type="project" value="InterPro"/>
</dbReference>
<dbReference type="InterPro" id="IPR008979">
    <property type="entry name" value="Galactose-bd-like_sf"/>
</dbReference>
<dbReference type="SMART" id="SM00606">
    <property type="entry name" value="CBD_IV"/>
    <property type="match status" value="2"/>
</dbReference>
<dbReference type="SUPFAM" id="SSF49785">
    <property type="entry name" value="Galactose-binding domain-like"/>
    <property type="match status" value="2"/>
</dbReference>
<reference evidence="4 5" key="1">
    <citation type="submission" date="2019-07" db="EMBL/GenBank/DDBJ databases">
        <title>Whole genome shotgun sequence of Chitinophaga cymbidii NBRC 109752.</title>
        <authorList>
            <person name="Hosoyama A."/>
            <person name="Uohara A."/>
            <person name="Ohji S."/>
            <person name="Ichikawa N."/>
        </authorList>
    </citation>
    <scope>NUCLEOTIDE SEQUENCE [LARGE SCALE GENOMIC DNA]</scope>
    <source>
        <strain evidence="4 5">NBRC 109752</strain>
    </source>
</reference>
<dbReference type="Gene3D" id="2.60.120.260">
    <property type="entry name" value="Galactose-binding domain-like"/>
    <property type="match status" value="2"/>
</dbReference>
<name>A0A512RNU9_9BACT</name>
<proteinExistence type="predicted"/>
<evidence type="ECO:0000313" key="5">
    <source>
        <dbReference type="Proteomes" id="UP000321436"/>
    </source>
</evidence>
<feature type="domain" description="CBM6" evidence="3">
    <location>
        <begin position="393"/>
        <end position="523"/>
    </location>
</feature>
<evidence type="ECO:0008006" key="6">
    <source>
        <dbReference type="Google" id="ProtNLM"/>
    </source>
</evidence>
<accession>A0A512RNU9</accession>
<dbReference type="InterPro" id="IPR036378">
    <property type="entry name" value="FAS1_dom_sf"/>
</dbReference>